<feature type="non-terminal residue" evidence="1">
    <location>
        <position position="1"/>
    </location>
</feature>
<accession>A0ABU7DWF8</accession>
<evidence type="ECO:0000313" key="2">
    <source>
        <dbReference type="Proteomes" id="UP001352852"/>
    </source>
</evidence>
<name>A0ABU7DWF8_9TELE</name>
<gene>
    <name evidence="1" type="ORF">CHARACLAT_027656</name>
</gene>
<sequence length="56" mass="6005">FQDQNHNLDLEQLHGGFPPSLHFTVTAGPGESGALYAHRGGDAGTFERPVVCITKL</sequence>
<dbReference type="EMBL" id="JAHUTJ010036320">
    <property type="protein sequence ID" value="MED6278800.1"/>
    <property type="molecule type" value="Genomic_DNA"/>
</dbReference>
<comment type="caution">
    <text evidence="1">The sequence shown here is derived from an EMBL/GenBank/DDBJ whole genome shotgun (WGS) entry which is preliminary data.</text>
</comment>
<protein>
    <submittedName>
        <fullName evidence="1">Uncharacterized protein</fullName>
    </submittedName>
</protein>
<keyword evidence="2" id="KW-1185">Reference proteome</keyword>
<dbReference type="Proteomes" id="UP001352852">
    <property type="component" value="Unassembled WGS sequence"/>
</dbReference>
<proteinExistence type="predicted"/>
<evidence type="ECO:0000313" key="1">
    <source>
        <dbReference type="EMBL" id="MED6278800.1"/>
    </source>
</evidence>
<reference evidence="1 2" key="1">
    <citation type="submission" date="2021-06" db="EMBL/GenBank/DDBJ databases">
        <authorList>
            <person name="Palmer J.M."/>
        </authorList>
    </citation>
    <scope>NUCLEOTIDE SEQUENCE [LARGE SCALE GENOMIC DNA]</scope>
    <source>
        <strain evidence="1 2">CL_MEX2019</strain>
        <tissue evidence="1">Muscle</tissue>
    </source>
</reference>
<organism evidence="1 2">
    <name type="scientific">Characodon lateralis</name>
    <dbReference type="NCBI Taxonomy" id="208331"/>
    <lineage>
        <taxon>Eukaryota</taxon>
        <taxon>Metazoa</taxon>
        <taxon>Chordata</taxon>
        <taxon>Craniata</taxon>
        <taxon>Vertebrata</taxon>
        <taxon>Euteleostomi</taxon>
        <taxon>Actinopterygii</taxon>
        <taxon>Neopterygii</taxon>
        <taxon>Teleostei</taxon>
        <taxon>Neoteleostei</taxon>
        <taxon>Acanthomorphata</taxon>
        <taxon>Ovalentaria</taxon>
        <taxon>Atherinomorphae</taxon>
        <taxon>Cyprinodontiformes</taxon>
        <taxon>Goodeidae</taxon>
        <taxon>Characodon</taxon>
    </lineage>
</organism>